<feature type="domain" description="MYND-type" evidence="11">
    <location>
        <begin position="1697"/>
        <end position="1738"/>
    </location>
</feature>
<evidence type="ECO:0000313" key="12">
    <source>
        <dbReference type="EMBL" id="EFX03347.1"/>
    </source>
</evidence>
<dbReference type="InterPro" id="IPR051089">
    <property type="entry name" value="prtT"/>
</dbReference>
<dbReference type="PANTHER" id="PTHR31845:SF10">
    <property type="entry name" value="ZN(II)2CYS6 TRANSCRIPTION FACTOR (EUROFUNG)"/>
    <property type="match status" value="1"/>
</dbReference>
<name>F0XFZ1_GROCL</name>
<comment type="subcellular location">
    <subcellularLocation>
        <location evidence="1">Nucleus</location>
    </subcellularLocation>
</comment>
<feature type="compositionally biased region" description="Pro residues" evidence="10">
    <location>
        <begin position="183"/>
        <end position="199"/>
    </location>
</feature>
<evidence type="ECO:0000256" key="6">
    <source>
        <dbReference type="ARBA" id="ARBA00023125"/>
    </source>
</evidence>
<feature type="compositionally biased region" description="Low complexity" evidence="10">
    <location>
        <begin position="173"/>
        <end position="182"/>
    </location>
</feature>
<evidence type="ECO:0000256" key="3">
    <source>
        <dbReference type="ARBA" id="ARBA00022771"/>
    </source>
</evidence>
<reference evidence="12 13" key="1">
    <citation type="journal article" date="2011" name="Proc. Natl. Acad. Sci. U.S.A.">
        <title>Genome and transcriptome analyses of the mountain pine beetle-fungal symbiont Grosmannia clavigera, a lodgepole pine pathogen.</title>
        <authorList>
            <person name="DiGuistini S."/>
            <person name="Wang Y."/>
            <person name="Liao N.Y."/>
            <person name="Taylor G."/>
            <person name="Tanguay P."/>
            <person name="Feau N."/>
            <person name="Henrissat B."/>
            <person name="Chan S.K."/>
            <person name="Hesse-Orce U."/>
            <person name="Alamouti S.M."/>
            <person name="Tsui C.K.M."/>
            <person name="Docking R.T."/>
            <person name="Levasseur A."/>
            <person name="Haridas S."/>
            <person name="Robertson G."/>
            <person name="Birol I."/>
            <person name="Holt R.A."/>
            <person name="Marra M.A."/>
            <person name="Hamelin R.C."/>
            <person name="Hirst M."/>
            <person name="Jones S.J.M."/>
            <person name="Bohlmann J."/>
            <person name="Breuil C."/>
        </authorList>
    </citation>
    <scope>NUCLEOTIDE SEQUENCE [LARGE SCALE GENOMIC DNA]</scope>
    <source>
        <strain evidence="13">kw1407 / UAMH 11150</strain>
    </source>
</reference>
<evidence type="ECO:0000256" key="8">
    <source>
        <dbReference type="ARBA" id="ARBA00023242"/>
    </source>
</evidence>
<keyword evidence="5" id="KW-0805">Transcription regulation</keyword>
<keyword evidence="13" id="KW-1185">Reference proteome</keyword>
<organism evidence="13">
    <name type="scientific">Grosmannia clavigera (strain kw1407 / UAMH 11150)</name>
    <name type="common">Blue stain fungus</name>
    <name type="synonym">Graphiocladiella clavigera</name>
    <dbReference type="NCBI Taxonomy" id="655863"/>
    <lineage>
        <taxon>Eukaryota</taxon>
        <taxon>Fungi</taxon>
        <taxon>Dikarya</taxon>
        <taxon>Ascomycota</taxon>
        <taxon>Pezizomycotina</taxon>
        <taxon>Sordariomycetes</taxon>
        <taxon>Sordariomycetidae</taxon>
        <taxon>Ophiostomatales</taxon>
        <taxon>Ophiostomataceae</taxon>
        <taxon>Leptographium</taxon>
    </lineage>
</organism>
<dbReference type="InterPro" id="IPR002893">
    <property type="entry name" value="Znf_MYND"/>
</dbReference>
<dbReference type="Pfam" id="PF01753">
    <property type="entry name" value="zf-MYND"/>
    <property type="match status" value="1"/>
</dbReference>
<feature type="region of interest" description="Disordered" evidence="10">
    <location>
        <begin position="173"/>
        <end position="218"/>
    </location>
</feature>
<evidence type="ECO:0000256" key="9">
    <source>
        <dbReference type="PROSITE-ProRule" id="PRU00134"/>
    </source>
</evidence>
<dbReference type="EMBL" id="GL629767">
    <property type="protein sequence ID" value="EFX03347.1"/>
    <property type="molecule type" value="Genomic_DNA"/>
</dbReference>
<dbReference type="STRING" id="655863.F0XFZ1"/>
<dbReference type="GO" id="GO:0005634">
    <property type="term" value="C:nucleus"/>
    <property type="evidence" value="ECO:0007669"/>
    <property type="project" value="UniProtKB-SubCell"/>
</dbReference>
<dbReference type="HOGENOM" id="CLU_239392_0_0_1"/>
<dbReference type="PANTHER" id="PTHR31845">
    <property type="entry name" value="FINGER DOMAIN PROTEIN, PUTATIVE-RELATED"/>
    <property type="match status" value="1"/>
</dbReference>
<evidence type="ECO:0000256" key="2">
    <source>
        <dbReference type="ARBA" id="ARBA00022723"/>
    </source>
</evidence>
<evidence type="ECO:0000256" key="1">
    <source>
        <dbReference type="ARBA" id="ARBA00004123"/>
    </source>
</evidence>
<dbReference type="PROSITE" id="PS01360">
    <property type="entry name" value="ZF_MYND_1"/>
    <property type="match status" value="1"/>
</dbReference>
<evidence type="ECO:0000256" key="4">
    <source>
        <dbReference type="ARBA" id="ARBA00022833"/>
    </source>
</evidence>
<feature type="region of interest" description="Disordered" evidence="10">
    <location>
        <begin position="660"/>
        <end position="682"/>
    </location>
</feature>
<keyword evidence="7" id="KW-0804">Transcription</keyword>
<dbReference type="CDD" id="cd12148">
    <property type="entry name" value="fungal_TF_MHR"/>
    <property type="match status" value="1"/>
</dbReference>
<dbReference type="GO" id="GO:0000976">
    <property type="term" value="F:transcription cis-regulatory region binding"/>
    <property type="evidence" value="ECO:0007669"/>
    <property type="project" value="TreeGrafter"/>
</dbReference>
<evidence type="ECO:0000313" key="13">
    <source>
        <dbReference type="Proteomes" id="UP000007796"/>
    </source>
</evidence>
<dbReference type="Gene3D" id="6.10.140.2220">
    <property type="match status" value="1"/>
</dbReference>
<dbReference type="GO" id="GO:0008270">
    <property type="term" value="F:zinc ion binding"/>
    <property type="evidence" value="ECO:0007669"/>
    <property type="project" value="UniProtKB-KW"/>
</dbReference>
<evidence type="ECO:0000256" key="5">
    <source>
        <dbReference type="ARBA" id="ARBA00023015"/>
    </source>
</evidence>
<keyword evidence="3 9" id="KW-0863">Zinc-finger</keyword>
<accession>F0XFZ1</accession>
<evidence type="ECO:0000256" key="7">
    <source>
        <dbReference type="ARBA" id="ARBA00023163"/>
    </source>
</evidence>
<dbReference type="GeneID" id="25978714"/>
<feature type="compositionally biased region" description="Pro residues" evidence="10">
    <location>
        <begin position="208"/>
        <end position="217"/>
    </location>
</feature>
<keyword evidence="8" id="KW-0539">Nucleus</keyword>
<dbReference type="RefSeq" id="XP_014172829.1">
    <property type="nucleotide sequence ID" value="XM_014317354.1"/>
</dbReference>
<gene>
    <name evidence="12" type="ORF">CMQ_5397</name>
</gene>
<keyword evidence="2" id="KW-0479">Metal-binding</keyword>
<sequence length="1751" mass="190121">MESVKFVPPGGHRACLSCSAAKAKCVFPDDGSVGGSRDSVLGSFGVSGFENSPDGTDIYTTSSISGVQACPRCERCERLDRDCLLPVRPRKKRRVGPLKFVNPPILYVSQMAYSPLFIPLLANAHPRPGTSRAAADFTPKETAESAGAVVIPLSSDTSIHAASCAITAPPYAATSASGSSRPTPTPPPKLTPTPPPPAPSQSQSQKQPAPPLRPSPVPSTLLNVPNPLVLACLHMEGHEADRTLRFFQSAFVDCDAIFRLTNYGSRAADLQANRPALWLAIVFATSYHDFEYQNRLARSIINFFCEQLFQHSDRRLDLLQGVLVFLSCFTTQNFTIPLSTTLLHMAMSLVSDLGLDRLESLRMHDRSPLEAPASIAFHGSERARKYGHTLDERAALAVCYCITNSVSACVSSMTPLQYTLQIEDACRFFETGKGNAPATDTASTGSVLAITVRMYYLIRRVLQVRQEADFRDGRFLTPVHQLTGQYVAELENIVTGIPPEVQSDKMHIYKLGITNTSGSTTNDASSSNGVTENVDGPGDNKIRCFIAADNFFEVFLSIPVADYFHLPITTFSQLVHADVTLAMLTAYYRGNTRPSGVPAGVTLPAFDDVMDKLASRFQRARFIEHRLGFEMRNHIYDKFAERLRSFKCLGLSGRRKPTVVADAKGGAKSTQNDGSARHKDLGANSDMRIEPSLSSIPSDSLDVRMEGTLETLESASVSKDTLEVDYGIERIQWSTWDLTTQSTILSQAHTAAILYTAYVEREFLRNVPFFSFLIDGLADDRHLDLLWDVYYHLHIDDATTKFLRAQVHKLAAAADTLEHWRSGPYGRHLRFSDSATFRDLQDGILRYEAALASLQDGSRESYEAGFAAAMHRVETLREQKLGNMAVLTGFRSVAPLYTMKLRELPSAHDHFWKHGTTSEVADQKDKHAIPADIVPNPTFAASVSNSIRLHYGSDPVLGYHLATAFTPLKDTSPLRAESEAETVPGAFAAVRAARTEFRAMAGAFQAMAHGEDGRSVTVRFVTADALVLCHTLQNLASSSGEQTSANWFRRGTDSQVLRLDAKEYGKGTSAVRAPVIFDVIDTSNLADHVGALNLLVAGVPLLANRPSSSLLTELLVKRKGEDADGQETFARLLCGHTLTVALLLGVAPVEYYTNARTSLSFEEMMNMAAKLGGSEGGKGQLRSRLTWKLSHHVSGLAAHPQRLQISADDLASALMGTYRAMFSSERAARAASSGGLTRKGGYPCFHCGSFAALVRIVKDCVTTDWADVCHQLLRLIEKEDGSTSVGSTYLQDLLAHLDVWDIYSDKRLGKPGLTAVTFSVPRNAFNRLSNAAMMDTASPALAVAIRNEKDSSICRRFADIQVMFGTVAIRKSPDDTPADVRVDVLPDPELWKGTAPLVVCLYVPTALAQNPSPTDTISLELHTDPLSLYAFGLEVGAMGIIYSAPLADRTRVHVSRFLPGQDDYPAVCPPVPASQDVARQQEESIEGETSEVKLEVDRATGKAISVTGRINFDSARGRALLSDKNIDIKTVSPERSPFAVGIVISSKGEPALVIPVHFPVPVAAGEGVRLRVARTSGWIEVVAPAVVSLPAMAERCRTWSHDPTTCAYAVQPDAKVPVSLEPGGPVLCACGQGQLPPDFVAMPMWTEVAARFATRIAISPVFCDPSVEPAVALAVEPAAEAPGPQEPVKKTVQVKACGNCGATEAKGGPLKKCLRCLAIKYCSAPCQKQDWLKHRLVCEESPENVGEESHA</sequence>
<keyword evidence="6" id="KW-0238">DNA-binding</keyword>
<protein>
    <submittedName>
        <fullName evidence="12">Zinc finger, mynd-type domain containing protein</fullName>
    </submittedName>
</protein>
<keyword evidence="4" id="KW-0862">Zinc</keyword>
<dbReference type="OrthoDB" id="432970at2759"/>
<dbReference type="eggNOG" id="ENOG502RX4F">
    <property type="taxonomic scope" value="Eukaryota"/>
</dbReference>
<evidence type="ECO:0000259" key="11">
    <source>
        <dbReference type="PROSITE" id="PS50865"/>
    </source>
</evidence>
<dbReference type="PROSITE" id="PS50865">
    <property type="entry name" value="ZF_MYND_2"/>
    <property type="match status" value="1"/>
</dbReference>
<evidence type="ECO:0000256" key="10">
    <source>
        <dbReference type="SAM" id="MobiDB-lite"/>
    </source>
</evidence>
<dbReference type="SUPFAM" id="SSF144232">
    <property type="entry name" value="HIT/MYND zinc finger-like"/>
    <property type="match status" value="1"/>
</dbReference>
<dbReference type="InParanoid" id="F0XFZ1"/>
<dbReference type="GO" id="GO:0000981">
    <property type="term" value="F:DNA-binding transcription factor activity, RNA polymerase II-specific"/>
    <property type="evidence" value="ECO:0007669"/>
    <property type="project" value="TreeGrafter"/>
</dbReference>
<proteinExistence type="predicted"/>
<dbReference type="Proteomes" id="UP000007796">
    <property type="component" value="Unassembled WGS sequence"/>
</dbReference>